<comment type="caution">
    <text evidence="1">The sequence shown here is derived from an EMBL/GenBank/DDBJ whole genome shotgun (WGS) entry which is preliminary data.</text>
</comment>
<evidence type="ECO:0000313" key="2">
    <source>
        <dbReference type="Proteomes" id="UP001595699"/>
    </source>
</evidence>
<evidence type="ECO:0000313" key="1">
    <source>
        <dbReference type="EMBL" id="MFC3762204.1"/>
    </source>
</evidence>
<dbReference type="Pfam" id="PF04075">
    <property type="entry name" value="F420H2_quin_red"/>
    <property type="match status" value="1"/>
</dbReference>
<dbReference type="NCBIfam" id="TIGR00026">
    <property type="entry name" value="hi_GC_TIGR00026"/>
    <property type="match status" value="1"/>
</dbReference>
<dbReference type="InterPro" id="IPR012349">
    <property type="entry name" value="Split_barrel_FMN-bd"/>
</dbReference>
<reference evidence="2" key="1">
    <citation type="journal article" date="2019" name="Int. J. Syst. Evol. Microbiol.">
        <title>The Global Catalogue of Microorganisms (GCM) 10K type strain sequencing project: providing services to taxonomists for standard genome sequencing and annotation.</title>
        <authorList>
            <consortium name="The Broad Institute Genomics Platform"/>
            <consortium name="The Broad Institute Genome Sequencing Center for Infectious Disease"/>
            <person name="Wu L."/>
            <person name="Ma J."/>
        </authorList>
    </citation>
    <scope>NUCLEOTIDE SEQUENCE [LARGE SCALE GENOMIC DNA]</scope>
    <source>
        <strain evidence="2">CGMCC 4.7241</strain>
    </source>
</reference>
<dbReference type="InterPro" id="IPR004378">
    <property type="entry name" value="F420H2_quin_Rdtase"/>
</dbReference>
<proteinExistence type="predicted"/>
<organism evidence="1 2">
    <name type="scientific">Tenggerimyces flavus</name>
    <dbReference type="NCBI Taxonomy" id="1708749"/>
    <lineage>
        <taxon>Bacteria</taxon>
        <taxon>Bacillati</taxon>
        <taxon>Actinomycetota</taxon>
        <taxon>Actinomycetes</taxon>
        <taxon>Propionibacteriales</taxon>
        <taxon>Nocardioidaceae</taxon>
        <taxon>Tenggerimyces</taxon>
    </lineage>
</organism>
<sequence>MPMPWWWGHINKRVFNPLAISGGKYPVLTHVGRRSGTTYQTPLDAFPVEGGYLFVLVYGSRSDWVRNILAAQRARLRVDGRDVELAAPRLVGEEEAFRAMPSDVGRPPKVLRITEFLRMDLVPVTEPASEQPATRPLA</sequence>
<protein>
    <submittedName>
        <fullName evidence="1">Nitroreductase family deazaflavin-dependent oxidoreductase</fullName>
    </submittedName>
</protein>
<gene>
    <name evidence="1" type="ORF">ACFOUW_15285</name>
</gene>
<keyword evidence="2" id="KW-1185">Reference proteome</keyword>
<dbReference type="EMBL" id="JBHRZH010000012">
    <property type="protein sequence ID" value="MFC3762204.1"/>
    <property type="molecule type" value="Genomic_DNA"/>
</dbReference>
<accession>A0ABV7YDR1</accession>
<dbReference type="RefSeq" id="WP_205120740.1">
    <property type="nucleotide sequence ID" value="NZ_JAFBCM010000001.1"/>
</dbReference>
<dbReference type="Proteomes" id="UP001595699">
    <property type="component" value="Unassembled WGS sequence"/>
</dbReference>
<name>A0ABV7YDR1_9ACTN</name>
<dbReference type="Gene3D" id="2.30.110.10">
    <property type="entry name" value="Electron Transport, Fmn-binding Protein, Chain A"/>
    <property type="match status" value="1"/>
</dbReference>